<accession>A0A2V5IK62</accession>
<feature type="non-terminal residue" evidence="2">
    <location>
        <position position="55"/>
    </location>
</feature>
<gene>
    <name evidence="2" type="ORF">BP00DRAFT_427981</name>
</gene>
<keyword evidence="3" id="KW-1185">Reference proteome</keyword>
<organism evidence="2 3">
    <name type="scientific">Aspergillus indologenus CBS 114.80</name>
    <dbReference type="NCBI Taxonomy" id="1450541"/>
    <lineage>
        <taxon>Eukaryota</taxon>
        <taxon>Fungi</taxon>
        <taxon>Dikarya</taxon>
        <taxon>Ascomycota</taxon>
        <taxon>Pezizomycotina</taxon>
        <taxon>Eurotiomycetes</taxon>
        <taxon>Eurotiomycetidae</taxon>
        <taxon>Eurotiales</taxon>
        <taxon>Aspergillaceae</taxon>
        <taxon>Aspergillus</taxon>
        <taxon>Aspergillus subgen. Circumdati</taxon>
    </lineage>
</organism>
<evidence type="ECO:0000313" key="2">
    <source>
        <dbReference type="EMBL" id="PYI28870.1"/>
    </source>
</evidence>
<proteinExistence type="predicted"/>
<feature type="region of interest" description="Disordered" evidence="1">
    <location>
        <begin position="1"/>
        <end position="55"/>
    </location>
</feature>
<evidence type="ECO:0000313" key="3">
    <source>
        <dbReference type="Proteomes" id="UP000248817"/>
    </source>
</evidence>
<evidence type="ECO:0000256" key="1">
    <source>
        <dbReference type="SAM" id="MobiDB-lite"/>
    </source>
</evidence>
<dbReference type="AlphaFoldDB" id="A0A2V5IK62"/>
<sequence length="55" mass="5560">MAADQHISDSSTACSARAHTPPIPTQGHGPGAAHGSSTPQPRSSPLFGRIGRLSV</sequence>
<reference evidence="2 3" key="1">
    <citation type="submission" date="2018-02" db="EMBL/GenBank/DDBJ databases">
        <title>The genomes of Aspergillus section Nigri reveals drivers in fungal speciation.</title>
        <authorList>
            <consortium name="DOE Joint Genome Institute"/>
            <person name="Vesth T.C."/>
            <person name="Nybo J."/>
            <person name="Theobald S."/>
            <person name="Brandl J."/>
            <person name="Frisvad J.C."/>
            <person name="Nielsen K.F."/>
            <person name="Lyhne E.K."/>
            <person name="Kogle M.E."/>
            <person name="Kuo A."/>
            <person name="Riley R."/>
            <person name="Clum A."/>
            <person name="Nolan M."/>
            <person name="Lipzen A."/>
            <person name="Salamov A."/>
            <person name="Henrissat B."/>
            <person name="Wiebenga A."/>
            <person name="De vries R.P."/>
            <person name="Grigoriev I.V."/>
            <person name="Mortensen U.H."/>
            <person name="Andersen M.R."/>
            <person name="Baker S.E."/>
        </authorList>
    </citation>
    <scope>NUCLEOTIDE SEQUENCE [LARGE SCALE GENOMIC DNA]</scope>
    <source>
        <strain evidence="2 3">CBS 114.80</strain>
    </source>
</reference>
<dbReference type="EMBL" id="KZ825540">
    <property type="protein sequence ID" value="PYI28870.1"/>
    <property type="molecule type" value="Genomic_DNA"/>
</dbReference>
<dbReference type="Proteomes" id="UP000248817">
    <property type="component" value="Unassembled WGS sequence"/>
</dbReference>
<name>A0A2V5IK62_9EURO</name>
<protein>
    <submittedName>
        <fullName evidence="2">Uncharacterized protein</fullName>
    </submittedName>
</protein>